<name>A0A2H1EH54_9ARCH</name>
<sequence>MVMVDLTEEEIKTISAILKFSIAACPTDNITQEVEIDADKLDRLAQKMDKNLEQ</sequence>
<dbReference type="EMBL" id="FRFC01000003">
    <property type="protein sequence ID" value="SHO46039.1"/>
    <property type="molecule type" value="Genomic_DNA"/>
</dbReference>
<evidence type="ECO:0000313" key="2">
    <source>
        <dbReference type="Proteomes" id="UP000232412"/>
    </source>
</evidence>
<dbReference type="AlphaFoldDB" id="A0A2H1EH54"/>
<gene>
    <name evidence="1" type="ORF">NSIN_20865</name>
</gene>
<dbReference type="Proteomes" id="UP000232412">
    <property type="component" value="Unassembled WGS sequence"/>
</dbReference>
<protein>
    <submittedName>
        <fullName evidence="1">Uncharacterized protein</fullName>
    </submittedName>
</protein>
<evidence type="ECO:0000313" key="1">
    <source>
        <dbReference type="EMBL" id="SHO46039.1"/>
    </source>
</evidence>
<reference evidence="2" key="1">
    <citation type="submission" date="2016-12" db="EMBL/GenBank/DDBJ databases">
        <authorList>
            <person name="Herbold C."/>
        </authorList>
    </citation>
    <scope>NUCLEOTIDE SEQUENCE [LARGE SCALE GENOMIC DNA]</scope>
</reference>
<accession>A0A2H1EH54</accession>
<keyword evidence="2" id="KW-1185">Reference proteome</keyword>
<proteinExistence type="predicted"/>
<organism evidence="1 2">
    <name type="scientific">Nitrosotalea sinensis</name>
    <dbReference type="NCBI Taxonomy" id="1499975"/>
    <lineage>
        <taxon>Archaea</taxon>
        <taxon>Nitrososphaerota</taxon>
        <taxon>Nitrososphaeria</taxon>
        <taxon>Nitrosotaleales</taxon>
        <taxon>Nitrosotaleaceae</taxon>
        <taxon>Nitrosotalea</taxon>
    </lineage>
</organism>